<keyword evidence="4" id="KW-0677">Repeat</keyword>
<dbReference type="InterPro" id="IPR001293">
    <property type="entry name" value="Znf_TRAF"/>
</dbReference>
<protein>
    <recommendedName>
        <fullName evidence="14">RING-type E3 ubiquitin transferase</fullName>
    </recommendedName>
</protein>
<dbReference type="PANTHER" id="PTHR10131:SF94">
    <property type="entry name" value="TNF RECEPTOR-ASSOCIATED FACTOR 4"/>
    <property type="match status" value="1"/>
</dbReference>
<dbReference type="PANTHER" id="PTHR10131">
    <property type="entry name" value="TNF RECEPTOR ASSOCIATED FACTOR"/>
    <property type="match status" value="1"/>
</dbReference>
<dbReference type="GO" id="GO:0042981">
    <property type="term" value="P:regulation of apoptotic process"/>
    <property type="evidence" value="ECO:0007669"/>
    <property type="project" value="InterPro"/>
</dbReference>
<evidence type="ECO:0008006" key="14">
    <source>
        <dbReference type="Google" id="ProtNLM"/>
    </source>
</evidence>
<evidence type="ECO:0000256" key="8">
    <source>
        <dbReference type="SAM" id="Coils"/>
    </source>
</evidence>
<feature type="domain" description="TRAF-type" evidence="11">
    <location>
        <begin position="110"/>
        <end position="153"/>
    </location>
</feature>
<keyword evidence="2" id="KW-0963">Cytoplasm</keyword>
<evidence type="ECO:0000259" key="11">
    <source>
        <dbReference type="PROSITE" id="PS50145"/>
    </source>
</evidence>
<evidence type="ECO:0000259" key="10">
    <source>
        <dbReference type="PROSITE" id="PS50144"/>
    </source>
</evidence>
<dbReference type="GO" id="GO:0008270">
    <property type="term" value="F:zinc ion binding"/>
    <property type="evidence" value="ECO:0007669"/>
    <property type="project" value="UniProtKB-KW"/>
</dbReference>
<dbReference type="EnsemblMetazoa" id="Aqu2.1.08667_001">
    <property type="protein sequence ID" value="Aqu2.1.08667_001"/>
    <property type="gene ID" value="Aqu2.1.08667"/>
</dbReference>
<evidence type="ECO:0000256" key="4">
    <source>
        <dbReference type="ARBA" id="ARBA00022737"/>
    </source>
</evidence>
<comment type="subcellular location">
    <subcellularLocation>
        <location evidence="1">Cytoplasm</location>
    </subcellularLocation>
</comment>
<feature type="domain" description="RING-type" evidence="9">
    <location>
        <begin position="27"/>
        <end position="68"/>
    </location>
</feature>
<organism evidence="12">
    <name type="scientific">Amphimedon queenslandica</name>
    <name type="common">Sponge</name>
    <dbReference type="NCBI Taxonomy" id="400682"/>
    <lineage>
        <taxon>Eukaryota</taxon>
        <taxon>Metazoa</taxon>
        <taxon>Porifera</taxon>
        <taxon>Demospongiae</taxon>
        <taxon>Heteroscleromorpha</taxon>
        <taxon>Haplosclerida</taxon>
        <taxon>Niphatidae</taxon>
        <taxon>Amphimedon</taxon>
    </lineage>
</organism>
<evidence type="ECO:0000313" key="13">
    <source>
        <dbReference type="Proteomes" id="UP000007879"/>
    </source>
</evidence>
<dbReference type="InterPro" id="IPR012227">
    <property type="entry name" value="TNF_rcpt-assoc_TRAF_met"/>
</dbReference>
<dbReference type="SUPFAM" id="SSF57850">
    <property type="entry name" value="RING/U-box"/>
    <property type="match status" value="1"/>
</dbReference>
<proteinExistence type="predicted"/>
<feature type="coiled-coil region" evidence="8">
    <location>
        <begin position="238"/>
        <end position="331"/>
    </location>
</feature>
<dbReference type="GO" id="GO:0005737">
    <property type="term" value="C:cytoplasm"/>
    <property type="evidence" value="ECO:0007669"/>
    <property type="project" value="UniProtKB-SubCell"/>
</dbReference>
<evidence type="ECO:0000259" key="9">
    <source>
        <dbReference type="PROSITE" id="PS50089"/>
    </source>
</evidence>
<dbReference type="Gene3D" id="2.60.210.10">
    <property type="entry name" value="Apoptosis, Tumor Necrosis Factor Receptor Associated Protein 2, Chain A"/>
    <property type="match status" value="1"/>
</dbReference>
<dbReference type="InterPro" id="IPR049342">
    <property type="entry name" value="TRAF1-6_MATH_dom"/>
</dbReference>
<dbReference type="AlphaFoldDB" id="A0A1X7T359"/>
<keyword evidence="8" id="KW-0175">Coiled coil</keyword>
<reference evidence="12" key="2">
    <citation type="submission" date="2017-05" db="UniProtKB">
        <authorList>
            <consortium name="EnsemblMetazoa"/>
        </authorList>
    </citation>
    <scope>IDENTIFICATION</scope>
</reference>
<dbReference type="KEGG" id="aqu:105315408"/>
<feature type="zinc finger region" description="TRAF-type" evidence="7">
    <location>
        <begin position="110"/>
        <end position="153"/>
    </location>
</feature>
<keyword evidence="3 7" id="KW-0479">Metal-binding</keyword>
<name>A0A1X7T359_AMPQE</name>
<dbReference type="PIRSF" id="PIRSF015614">
    <property type="entry name" value="TRAF"/>
    <property type="match status" value="1"/>
</dbReference>
<dbReference type="PROSITE" id="PS50145">
    <property type="entry name" value="ZF_TRAF"/>
    <property type="match status" value="2"/>
</dbReference>
<dbReference type="SUPFAM" id="SSF49599">
    <property type="entry name" value="TRAF domain-like"/>
    <property type="match status" value="3"/>
</dbReference>
<reference evidence="13" key="1">
    <citation type="journal article" date="2010" name="Nature">
        <title>The Amphimedon queenslandica genome and the evolution of animal complexity.</title>
        <authorList>
            <person name="Srivastava M."/>
            <person name="Simakov O."/>
            <person name="Chapman J."/>
            <person name="Fahey B."/>
            <person name="Gauthier M.E."/>
            <person name="Mitros T."/>
            <person name="Richards G.S."/>
            <person name="Conaco C."/>
            <person name="Dacre M."/>
            <person name="Hellsten U."/>
            <person name="Larroux C."/>
            <person name="Putnam N.H."/>
            <person name="Stanke M."/>
            <person name="Adamska M."/>
            <person name="Darling A."/>
            <person name="Degnan S.M."/>
            <person name="Oakley T.H."/>
            <person name="Plachetzki D.C."/>
            <person name="Zhai Y."/>
            <person name="Adamski M."/>
            <person name="Calcino A."/>
            <person name="Cummins S.F."/>
            <person name="Goodstein D.M."/>
            <person name="Harris C."/>
            <person name="Jackson D.J."/>
            <person name="Leys S.P."/>
            <person name="Shu S."/>
            <person name="Woodcroft B.J."/>
            <person name="Vervoort M."/>
            <person name="Kosik K.S."/>
            <person name="Manning G."/>
            <person name="Degnan B.M."/>
            <person name="Rokhsar D.S."/>
        </authorList>
    </citation>
    <scope>NUCLEOTIDE SEQUENCE [LARGE SCALE GENOMIC DNA]</scope>
</reference>
<dbReference type="InterPro" id="IPR008974">
    <property type="entry name" value="TRAF-like"/>
</dbReference>
<dbReference type="InterPro" id="IPR013083">
    <property type="entry name" value="Znf_RING/FYVE/PHD"/>
</dbReference>
<keyword evidence="5 7" id="KW-0863">Zinc-finger</keyword>
<feature type="domain" description="TRAF-type" evidence="11">
    <location>
        <begin position="166"/>
        <end position="223"/>
    </location>
</feature>
<dbReference type="Gene3D" id="3.30.40.10">
    <property type="entry name" value="Zinc/RING finger domain, C3HC4 (zinc finger)"/>
    <property type="match status" value="3"/>
</dbReference>
<evidence type="ECO:0000256" key="6">
    <source>
        <dbReference type="ARBA" id="ARBA00022833"/>
    </source>
</evidence>
<feature type="zinc finger region" description="TRAF-type" evidence="7">
    <location>
        <begin position="166"/>
        <end position="223"/>
    </location>
</feature>
<dbReference type="Pfam" id="PF21355">
    <property type="entry name" value="TRAF-mep_MATH"/>
    <property type="match status" value="1"/>
</dbReference>
<dbReference type="Proteomes" id="UP000007879">
    <property type="component" value="Unassembled WGS sequence"/>
</dbReference>
<feature type="domain" description="MATH" evidence="10">
    <location>
        <begin position="331"/>
        <end position="479"/>
    </location>
</feature>
<dbReference type="eggNOG" id="KOG0297">
    <property type="taxonomic scope" value="Eukaryota"/>
</dbReference>
<evidence type="ECO:0000256" key="3">
    <source>
        <dbReference type="ARBA" id="ARBA00022723"/>
    </source>
</evidence>
<dbReference type="PROSITE" id="PS50144">
    <property type="entry name" value="MATH"/>
    <property type="match status" value="1"/>
</dbReference>
<evidence type="ECO:0000256" key="1">
    <source>
        <dbReference type="ARBA" id="ARBA00004496"/>
    </source>
</evidence>
<accession>A0A1X7T359</accession>
<keyword evidence="13" id="KW-1185">Reference proteome</keyword>
<keyword evidence="6 7" id="KW-0862">Zinc</keyword>
<evidence type="ECO:0000256" key="5">
    <source>
        <dbReference type="ARBA" id="ARBA00022771"/>
    </source>
</evidence>
<dbReference type="InterPro" id="IPR001841">
    <property type="entry name" value="Znf_RING"/>
</dbReference>
<dbReference type="Pfam" id="PF02176">
    <property type="entry name" value="zf-TRAF"/>
    <property type="match status" value="2"/>
</dbReference>
<dbReference type="SMART" id="SM00061">
    <property type="entry name" value="MATH"/>
    <property type="match status" value="1"/>
</dbReference>
<dbReference type="InParanoid" id="A0A1X7T359"/>
<dbReference type="GO" id="GO:0007165">
    <property type="term" value="P:signal transduction"/>
    <property type="evidence" value="ECO:0007669"/>
    <property type="project" value="InterPro"/>
</dbReference>
<dbReference type="EnsemblMetazoa" id="XM_011410044.1">
    <property type="protein sequence ID" value="XP_011408346.1"/>
    <property type="gene ID" value="LOC105315408"/>
</dbReference>
<dbReference type="CDD" id="cd16620">
    <property type="entry name" value="vRING-HC-C4C4_RBBP6"/>
    <property type="match status" value="1"/>
</dbReference>
<evidence type="ECO:0000313" key="12">
    <source>
        <dbReference type="EnsemblMetazoa" id="Aqu2.1.08667_001"/>
    </source>
</evidence>
<dbReference type="OrthoDB" id="5945824at2759"/>
<gene>
    <name evidence="12" type="primary">105315408</name>
</gene>
<sequence>MATSNNGTYGGYSCNFVTGKPRDEYQCHICTLVARDPQQVTCCSNIYCKSCLDTLKEKGQRFTCPTCRSSLEGKYFKDGRVERGIKLLKVYCTNTDSGCQWMGTIKDIDTHLIICPYQVIHCTNKCGEKFRRDAWWAHITINCPKRQAQCTYCLQKGPHQLITSRSHLNKCPDLPIQCSNEGCDEKIPRRSLASHNETCPKAIVPCDYSNIGCNERIIREELEIHNDEAITIHLQLTTRQMQLTNEKLQDTNEVLQEKSEKLKETNEELKETNEMLKETIEELQKTNKKLQKTNEKLHETNVELQETNEDLQLAKKTIQSLQAALQEQKNLLTVSKKVFKVSQCTQRKKGWWGPGFYTSPGGYKMSLRVDPYGNGDGKGTHIACYIYLEAGEYDDTLEWPFQGVVTIELLNQLEDKNHEKYIIAFDQLVPDESRQRVFKGENSKGWGTHHFIPCSKIMYDAAKKCQYLKDDSLYFRVSVKARAKTKPWLAST</sequence>
<dbReference type="PROSITE" id="PS50089">
    <property type="entry name" value="ZF_RING_2"/>
    <property type="match status" value="1"/>
</dbReference>
<dbReference type="InterPro" id="IPR002083">
    <property type="entry name" value="MATH/TRAF_dom"/>
</dbReference>
<evidence type="ECO:0000256" key="2">
    <source>
        <dbReference type="ARBA" id="ARBA00022490"/>
    </source>
</evidence>
<evidence type="ECO:0000256" key="7">
    <source>
        <dbReference type="PROSITE-ProRule" id="PRU00207"/>
    </source>
</evidence>